<dbReference type="InParanoid" id="C3XTQ5"/>
<gene>
    <name evidence="3" type="ORF">BRAFLDRAFT_78697</name>
</gene>
<sequence length="368" mass="42860">MSSTNIVPRKVPSATRSSMAMAEKIAYHESVITQCRQYYYKQTLGNHLLRKRVRSTWKQLNKLRQSTREVCQKSTDAKRQLYKVNAETIAKLKEELCSTQAATVDTVSTALSNEALMLAQLDVYKMSSSKQIRQAKTTFGHLQEVWNKIRENSKVLVARVSDRNRQIDDLVGLRTAILDLNEKLLNQNIDHCYRECYEDFISVVRDLATEMKEKDKTLLDLYSAKQLAVNTNIDMTYPLRKERALYQHSQEKLDCKLKEARSNLARLQSEIRELKGEEKRCMTLGQAMSRLTKECHAKNATLGSLRDKIEVSERKDRKEQQQHLRKKTSGKDRQLRRETRNLKDMRRTLRSYQVVVAYCGTSSYRIRP</sequence>
<evidence type="ECO:0000313" key="3">
    <source>
        <dbReference type="EMBL" id="EEN68681.1"/>
    </source>
</evidence>
<evidence type="ECO:0000256" key="2">
    <source>
        <dbReference type="SAM" id="MobiDB-lite"/>
    </source>
</evidence>
<feature type="region of interest" description="Disordered" evidence="2">
    <location>
        <begin position="312"/>
        <end position="335"/>
    </location>
</feature>
<dbReference type="AlphaFoldDB" id="C3XTQ5"/>
<evidence type="ECO:0000256" key="1">
    <source>
        <dbReference type="SAM" id="Coils"/>
    </source>
</evidence>
<organism>
    <name type="scientific">Branchiostoma floridae</name>
    <name type="common">Florida lancelet</name>
    <name type="synonym">Amphioxus</name>
    <dbReference type="NCBI Taxonomy" id="7739"/>
    <lineage>
        <taxon>Eukaryota</taxon>
        <taxon>Metazoa</taxon>
        <taxon>Chordata</taxon>
        <taxon>Cephalochordata</taxon>
        <taxon>Leptocardii</taxon>
        <taxon>Amphioxiformes</taxon>
        <taxon>Branchiostomatidae</taxon>
        <taxon>Branchiostoma</taxon>
    </lineage>
</organism>
<keyword evidence="1" id="KW-0175">Coiled coil</keyword>
<protein>
    <submittedName>
        <fullName evidence="3">Uncharacterized protein</fullName>
    </submittedName>
</protein>
<name>C3XTQ5_BRAFL</name>
<proteinExistence type="predicted"/>
<feature type="compositionally biased region" description="Basic and acidic residues" evidence="2">
    <location>
        <begin position="312"/>
        <end position="322"/>
    </location>
</feature>
<reference evidence="3" key="1">
    <citation type="journal article" date="2008" name="Nature">
        <title>The amphioxus genome and the evolution of the chordate karyotype.</title>
        <authorList>
            <consortium name="US DOE Joint Genome Institute (JGI-PGF)"/>
            <person name="Putnam N.H."/>
            <person name="Butts T."/>
            <person name="Ferrier D.E.K."/>
            <person name="Furlong R.F."/>
            <person name="Hellsten U."/>
            <person name="Kawashima T."/>
            <person name="Robinson-Rechavi M."/>
            <person name="Shoguchi E."/>
            <person name="Terry A."/>
            <person name="Yu J.-K."/>
            <person name="Benito-Gutierrez E.L."/>
            <person name="Dubchak I."/>
            <person name="Garcia-Fernandez J."/>
            <person name="Gibson-Brown J.J."/>
            <person name="Grigoriev I.V."/>
            <person name="Horton A.C."/>
            <person name="de Jong P.J."/>
            <person name="Jurka J."/>
            <person name="Kapitonov V.V."/>
            <person name="Kohara Y."/>
            <person name="Kuroki Y."/>
            <person name="Lindquist E."/>
            <person name="Lucas S."/>
            <person name="Osoegawa K."/>
            <person name="Pennacchio L.A."/>
            <person name="Salamov A.A."/>
            <person name="Satou Y."/>
            <person name="Sauka-Spengler T."/>
            <person name="Schmutz J."/>
            <person name="Shin-I T."/>
            <person name="Toyoda A."/>
            <person name="Bronner-Fraser M."/>
            <person name="Fujiyama A."/>
            <person name="Holland L.Z."/>
            <person name="Holland P.W.H."/>
            <person name="Satoh N."/>
            <person name="Rokhsar D.S."/>
        </authorList>
    </citation>
    <scope>NUCLEOTIDE SEQUENCE [LARGE SCALE GENOMIC DNA]</scope>
    <source>
        <strain evidence="3">S238N-H82</strain>
        <tissue evidence="3">Testes</tissue>
    </source>
</reference>
<accession>C3XTQ5</accession>
<dbReference type="EMBL" id="GG666463">
    <property type="protein sequence ID" value="EEN68681.1"/>
    <property type="molecule type" value="Genomic_DNA"/>
</dbReference>
<feature type="coiled-coil region" evidence="1">
    <location>
        <begin position="250"/>
        <end position="284"/>
    </location>
</feature>